<evidence type="ECO:0000313" key="3">
    <source>
        <dbReference type="Proteomes" id="UP001280629"/>
    </source>
</evidence>
<keyword evidence="3" id="KW-1185">Reference proteome</keyword>
<dbReference type="PANTHER" id="PTHR33802:SF1">
    <property type="entry name" value="XK-RELATED PROTEIN"/>
    <property type="match status" value="1"/>
</dbReference>
<sequence length="275" mass="31343">MGRRRKFEKMSIIVLVTYILMIVMNYLANALPLNGMTTGEVSDLYSNLFAPAGYTFSIWGLIYVLLAFHVIYQLGFFRSGERSEVKQLMQKLAVYFSVTSVANACWILAWHYGYLVISIVLMLVMLVSLILVNGMTVKADLSFKEKFFIRLPFSIYFGWITVATIANITAYFVSIDWNGFGLSDQAWTIIILLVGTAIGILTLLKNWLASYGLVLVWAYIGIYNVHVSPNGWNEEYPGVILTVSICIILLAVLSLWVWIKRPNRKKRKGKMRSFR</sequence>
<dbReference type="EMBL" id="JAUBDH010000001">
    <property type="protein sequence ID" value="MDW0108754.1"/>
    <property type="molecule type" value="Genomic_DNA"/>
</dbReference>
<dbReference type="RefSeq" id="WP_317933992.1">
    <property type="nucleotide sequence ID" value="NZ_JAUBDH010000001.1"/>
</dbReference>
<reference evidence="2 3" key="1">
    <citation type="submission" date="2023-06" db="EMBL/GenBank/DDBJ databases">
        <title>Sporosarcina sp. nov., isolated from Korean traditional fermented seafood 'Jeotgal'.</title>
        <authorList>
            <person name="Yang A.-I."/>
            <person name="Shin N.-R."/>
        </authorList>
    </citation>
    <scope>NUCLEOTIDE SEQUENCE [LARGE SCALE GENOMIC DNA]</scope>
    <source>
        <strain evidence="2 3">KCTC3840</strain>
    </source>
</reference>
<proteinExistence type="predicted"/>
<feature type="transmembrane region" description="Helical" evidence="1">
    <location>
        <begin position="48"/>
        <end position="72"/>
    </location>
</feature>
<name>A0ABU4FVL2_9BACL</name>
<gene>
    <name evidence="2" type="ORF">QT716_01685</name>
</gene>
<feature type="transmembrane region" description="Helical" evidence="1">
    <location>
        <begin position="211"/>
        <end position="227"/>
    </location>
</feature>
<keyword evidence="1" id="KW-0812">Transmembrane</keyword>
<accession>A0ABU4FVL2</accession>
<dbReference type="InterPro" id="IPR038330">
    <property type="entry name" value="TspO/MBR-related_sf"/>
</dbReference>
<feature type="transmembrane region" description="Helical" evidence="1">
    <location>
        <begin position="12"/>
        <end position="28"/>
    </location>
</feature>
<feature type="transmembrane region" description="Helical" evidence="1">
    <location>
        <begin position="185"/>
        <end position="204"/>
    </location>
</feature>
<evidence type="ECO:0000256" key="1">
    <source>
        <dbReference type="SAM" id="Phobius"/>
    </source>
</evidence>
<dbReference type="Gene3D" id="1.20.1260.100">
    <property type="entry name" value="TspO/MBR protein"/>
    <property type="match status" value="1"/>
</dbReference>
<feature type="transmembrane region" description="Helical" evidence="1">
    <location>
        <begin position="239"/>
        <end position="259"/>
    </location>
</feature>
<keyword evidence="1" id="KW-0472">Membrane</keyword>
<protein>
    <submittedName>
        <fullName evidence="2">Tryptophan-rich sensory protein</fullName>
    </submittedName>
</protein>
<organism evidence="2 3">
    <name type="scientific">Sporosarcina aquimarina</name>
    <dbReference type="NCBI Taxonomy" id="114975"/>
    <lineage>
        <taxon>Bacteria</taxon>
        <taxon>Bacillati</taxon>
        <taxon>Bacillota</taxon>
        <taxon>Bacilli</taxon>
        <taxon>Bacillales</taxon>
        <taxon>Caryophanaceae</taxon>
        <taxon>Sporosarcina</taxon>
    </lineage>
</organism>
<dbReference type="Proteomes" id="UP001280629">
    <property type="component" value="Unassembled WGS sequence"/>
</dbReference>
<evidence type="ECO:0000313" key="2">
    <source>
        <dbReference type="EMBL" id="MDW0108754.1"/>
    </source>
</evidence>
<comment type="caution">
    <text evidence="2">The sequence shown here is derived from an EMBL/GenBank/DDBJ whole genome shotgun (WGS) entry which is preliminary data.</text>
</comment>
<feature type="transmembrane region" description="Helical" evidence="1">
    <location>
        <begin position="115"/>
        <end position="132"/>
    </location>
</feature>
<feature type="transmembrane region" description="Helical" evidence="1">
    <location>
        <begin position="92"/>
        <end position="109"/>
    </location>
</feature>
<dbReference type="PANTHER" id="PTHR33802">
    <property type="entry name" value="SI:CH211-161H7.5-RELATED"/>
    <property type="match status" value="1"/>
</dbReference>
<keyword evidence="1" id="KW-1133">Transmembrane helix</keyword>
<feature type="transmembrane region" description="Helical" evidence="1">
    <location>
        <begin position="153"/>
        <end position="173"/>
    </location>
</feature>